<protein>
    <submittedName>
        <fullName evidence="7">ADP-ribose pyrophosphatase YjhB, NUDIX family</fullName>
    </submittedName>
</protein>
<evidence type="ECO:0000256" key="1">
    <source>
        <dbReference type="ARBA" id="ARBA00001946"/>
    </source>
</evidence>
<proteinExistence type="inferred from homology"/>
<dbReference type="AlphaFoldDB" id="A0A1H1EKG8"/>
<accession>A0A1H1EKG8</accession>
<keyword evidence="3 5" id="KW-0378">Hydrolase</keyword>
<dbReference type="InterPro" id="IPR020476">
    <property type="entry name" value="Nudix_hydrolase"/>
</dbReference>
<evidence type="ECO:0000256" key="5">
    <source>
        <dbReference type="RuleBase" id="RU003476"/>
    </source>
</evidence>
<dbReference type="PANTHER" id="PTHR43046:SF12">
    <property type="entry name" value="GDP-MANNOSE MANNOSYL HYDROLASE"/>
    <property type="match status" value="1"/>
</dbReference>
<evidence type="ECO:0000313" key="8">
    <source>
        <dbReference type="Proteomes" id="UP000217103"/>
    </source>
</evidence>
<dbReference type="InterPro" id="IPR000086">
    <property type="entry name" value="NUDIX_hydrolase_dom"/>
</dbReference>
<dbReference type="PROSITE" id="PS51462">
    <property type="entry name" value="NUDIX"/>
    <property type="match status" value="1"/>
</dbReference>
<dbReference type="GO" id="GO:0016787">
    <property type="term" value="F:hydrolase activity"/>
    <property type="evidence" value="ECO:0007669"/>
    <property type="project" value="UniProtKB-KW"/>
</dbReference>
<dbReference type="STRING" id="35622.SAMN04489764_2523"/>
<dbReference type="Proteomes" id="UP000217103">
    <property type="component" value="Unassembled WGS sequence"/>
</dbReference>
<gene>
    <name evidence="7" type="ORF">SAMN04489764_2523</name>
</gene>
<dbReference type="PRINTS" id="PR00502">
    <property type="entry name" value="NUDIXFAMILY"/>
</dbReference>
<evidence type="ECO:0000259" key="6">
    <source>
        <dbReference type="PROSITE" id="PS51462"/>
    </source>
</evidence>
<dbReference type="SUPFAM" id="SSF55811">
    <property type="entry name" value="Nudix"/>
    <property type="match status" value="1"/>
</dbReference>
<dbReference type="PROSITE" id="PS00893">
    <property type="entry name" value="NUDIX_BOX"/>
    <property type="match status" value="1"/>
</dbReference>
<keyword evidence="4" id="KW-0460">Magnesium</keyword>
<dbReference type="Gene3D" id="3.90.79.10">
    <property type="entry name" value="Nucleoside Triphosphate Pyrophosphohydrolase"/>
    <property type="match status" value="1"/>
</dbReference>
<dbReference type="InterPro" id="IPR015797">
    <property type="entry name" value="NUDIX_hydrolase-like_dom_sf"/>
</dbReference>
<evidence type="ECO:0000256" key="4">
    <source>
        <dbReference type="ARBA" id="ARBA00022842"/>
    </source>
</evidence>
<name>A0A1H1EKG8_9ACTN</name>
<evidence type="ECO:0000313" key="7">
    <source>
        <dbReference type="EMBL" id="SDQ89281.1"/>
    </source>
</evidence>
<evidence type="ECO:0000256" key="3">
    <source>
        <dbReference type="ARBA" id="ARBA00022801"/>
    </source>
</evidence>
<dbReference type="PANTHER" id="PTHR43046">
    <property type="entry name" value="GDP-MANNOSE MANNOSYL HYDROLASE"/>
    <property type="match status" value="1"/>
</dbReference>
<dbReference type="RefSeq" id="WP_093259204.1">
    <property type="nucleotide sequence ID" value="NZ_FNKK01000002.1"/>
</dbReference>
<organism evidence="7 8">
    <name type="scientific">Thermostaphylospora chromogena</name>
    <dbReference type="NCBI Taxonomy" id="35622"/>
    <lineage>
        <taxon>Bacteria</taxon>
        <taxon>Bacillati</taxon>
        <taxon>Actinomycetota</taxon>
        <taxon>Actinomycetes</taxon>
        <taxon>Streptosporangiales</taxon>
        <taxon>Thermomonosporaceae</taxon>
        <taxon>Thermostaphylospora</taxon>
    </lineage>
</organism>
<dbReference type="OrthoDB" id="4247482at2"/>
<feature type="domain" description="Nudix hydrolase" evidence="6">
    <location>
        <begin position="16"/>
        <end position="148"/>
    </location>
</feature>
<dbReference type="CDD" id="cd18876">
    <property type="entry name" value="NUDIX_Hydrolase"/>
    <property type="match status" value="1"/>
</dbReference>
<dbReference type="InterPro" id="IPR020084">
    <property type="entry name" value="NUDIX_hydrolase_CS"/>
</dbReference>
<comment type="similarity">
    <text evidence="2 5">Belongs to the Nudix hydrolase family.</text>
</comment>
<keyword evidence="8" id="KW-1185">Reference proteome</keyword>
<comment type="cofactor">
    <cofactor evidence="1">
        <name>Mg(2+)</name>
        <dbReference type="ChEBI" id="CHEBI:18420"/>
    </cofactor>
</comment>
<reference evidence="7 8" key="1">
    <citation type="submission" date="2016-10" db="EMBL/GenBank/DDBJ databases">
        <authorList>
            <person name="de Groot N.N."/>
        </authorList>
    </citation>
    <scope>NUCLEOTIDE SEQUENCE [LARGE SCALE GENOMIC DNA]</scope>
    <source>
        <strain evidence="7 8">DSM 43794</strain>
    </source>
</reference>
<evidence type="ECO:0000256" key="2">
    <source>
        <dbReference type="ARBA" id="ARBA00005582"/>
    </source>
</evidence>
<sequence>MSGEYLEPSEWYASLPTAYVAAAVVLTDGDDRVLVVKPTYRPYWALPGGVAEAGEAPHLCAAREAAEELGVTVPVGDLLVAHWAAPQGDRPRPMLTFVFDGGLLPEPGSIRLRREELEDAAWVSWEKAETLMSAVTAPRIPAARRARRTGRAEYVLS</sequence>
<dbReference type="Pfam" id="PF00293">
    <property type="entry name" value="NUDIX"/>
    <property type="match status" value="1"/>
</dbReference>
<dbReference type="EMBL" id="FNKK01000002">
    <property type="protein sequence ID" value="SDQ89281.1"/>
    <property type="molecule type" value="Genomic_DNA"/>
</dbReference>